<dbReference type="AlphaFoldDB" id="A0A9P5DZE8"/>
<comment type="caution">
    <text evidence="2">The sequence shown here is derived from an EMBL/GenBank/DDBJ whole genome shotgun (WGS) entry which is preliminary data.</text>
</comment>
<proteinExistence type="predicted"/>
<name>A0A9P5DZE8_9HYPO</name>
<sequence length="396" mass="45369">MSSSRAAETESQIQEDIRNIEIKKVARHIQHLAYYFSSVPPFRWIALTEEDIRLAQEVNLIKNITMHSSAADCPFPREWVEDDAVDGPLAIALRDWREQVNEMKQKDEPTEEDSQAKTTDIMTDVHIKADDRTVLAQPFGREREAYLRRKIKGLEERAKQAEAGRKCLLQNYRDLLQQKEHLEGTKRSLLQAVYDSDGSIHAKHVKAKVELYSKICEKDHVIEAEKRRHRALTALYKEQKIQNETLVAKNEDLEKSNEKLIAISKDLEKSMATVQSINEALVTKNKALEKSSAVLVVEHKRLETFNKDLVEQKKALKESLGTTIDSSKIIDQVLTAKVKDLEIRNEDLLDRNTDLEKKNKAQAEMIKDLEARLTVVIDVESCDQGSKKTTTMKIDV</sequence>
<evidence type="ECO:0000256" key="1">
    <source>
        <dbReference type="SAM" id="Coils"/>
    </source>
</evidence>
<feature type="coiled-coil region" evidence="1">
    <location>
        <begin position="236"/>
        <end position="270"/>
    </location>
</feature>
<dbReference type="EMBL" id="PVQB02000118">
    <property type="protein sequence ID" value="KAF4342851.1"/>
    <property type="molecule type" value="Genomic_DNA"/>
</dbReference>
<gene>
    <name evidence="2" type="ORF">FBEOM_3196</name>
</gene>
<keyword evidence="1" id="KW-0175">Coiled coil</keyword>
<protein>
    <submittedName>
        <fullName evidence="2">Uncharacterized protein</fullName>
    </submittedName>
</protein>
<feature type="coiled-coil region" evidence="1">
    <location>
        <begin position="338"/>
        <end position="372"/>
    </location>
</feature>
<reference evidence="2" key="1">
    <citation type="journal article" date="2017" name="Mycologia">
        <title>Fusarium algeriense, sp. nov., a novel toxigenic crown rot pathogen of durum wheat from Algeria is nested in the Fusarium burgessii species complex.</title>
        <authorList>
            <person name="Laraba I."/>
            <person name="Keddad A."/>
            <person name="Boureghda H."/>
            <person name="Abdallah N."/>
            <person name="Vaughan M.M."/>
            <person name="Proctor R.H."/>
            <person name="Busman M."/>
            <person name="O'Donnell K."/>
        </authorList>
    </citation>
    <scope>NUCLEOTIDE SEQUENCE</scope>
    <source>
        <strain evidence="2">NRRL 25174</strain>
    </source>
</reference>
<dbReference type="Proteomes" id="UP000730481">
    <property type="component" value="Unassembled WGS sequence"/>
</dbReference>
<evidence type="ECO:0000313" key="2">
    <source>
        <dbReference type="EMBL" id="KAF4342851.1"/>
    </source>
</evidence>
<dbReference type="OrthoDB" id="5097247at2759"/>
<organism evidence="2 3">
    <name type="scientific">Fusarium beomiforme</name>
    <dbReference type="NCBI Taxonomy" id="44412"/>
    <lineage>
        <taxon>Eukaryota</taxon>
        <taxon>Fungi</taxon>
        <taxon>Dikarya</taxon>
        <taxon>Ascomycota</taxon>
        <taxon>Pezizomycotina</taxon>
        <taxon>Sordariomycetes</taxon>
        <taxon>Hypocreomycetidae</taxon>
        <taxon>Hypocreales</taxon>
        <taxon>Nectriaceae</taxon>
        <taxon>Fusarium</taxon>
        <taxon>Fusarium burgessii species complex</taxon>
    </lineage>
</organism>
<reference evidence="2" key="2">
    <citation type="submission" date="2020-02" db="EMBL/GenBank/DDBJ databases">
        <title>Identification and distribution of gene clusters putatively required for synthesis of sphingolipid metabolism inhibitors in phylogenetically diverse species of the filamentous fungus Fusarium.</title>
        <authorList>
            <person name="Kim H.-S."/>
            <person name="Busman M."/>
            <person name="Brown D.W."/>
            <person name="Divon H."/>
            <person name="Uhlig S."/>
            <person name="Proctor R.H."/>
        </authorList>
    </citation>
    <scope>NUCLEOTIDE SEQUENCE</scope>
    <source>
        <strain evidence="2">NRRL 25174</strain>
    </source>
</reference>
<feature type="coiled-coil region" evidence="1">
    <location>
        <begin position="151"/>
        <end position="192"/>
    </location>
</feature>
<accession>A0A9P5DZE8</accession>
<keyword evidence="3" id="KW-1185">Reference proteome</keyword>
<evidence type="ECO:0000313" key="3">
    <source>
        <dbReference type="Proteomes" id="UP000730481"/>
    </source>
</evidence>